<dbReference type="HOGENOM" id="CLU_1917743_0_0_1"/>
<sequence>MAKSTFTGSALWMVKIPFTGCIAQRDAQHETSGCIPCIEAKVDRKSNQVCVFEAASVCGGIPKQRPTNHQTRAVQVLSLYATSILPLSYNNSGNPSMNCLAVLSKVDGLGKQHEWPIITALSDKSLLDKLRR</sequence>
<keyword evidence="2" id="KW-1185">Reference proteome</keyword>
<name>B6HCT7_PENRW</name>
<organism evidence="1 2">
    <name type="scientific">Penicillium rubens (strain ATCC 28089 / DSM 1075 / NRRL 1951 / Wisconsin 54-1255)</name>
    <name type="common">Penicillium chrysogenum</name>
    <dbReference type="NCBI Taxonomy" id="500485"/>
    <lineage>
        <taxon>Eukaryota</taxon>
        <taxon>Fungi</taxon>
        <taxon>Dikarya</taxon>
        <taxon>Ascomycota</taxon>
        <taxon>Pezizomycotina</taxon>
        <taxon>Eurotiomycetes</taxon>
        <taxon>Eurotiomycetidae</taxon>
        <taxon>Eurotiales</taxon>
        <taxon>Aspergillaceae</taxon>
        <taxon>Penicillium</taxon>
        <taxon>Penicillium chrysogenum species complex</taxon>
    </lineage>
</organism>
<evidence type="ECO:0000313" key="2">
    <source>
        <dbReference type="Proteomes" id="UP000000724"/>
    </source>
</evidence>
<evidence type="ECO:0000313" key="1">
    <source>
        <dbReference type="EMBL" id="CAP94889.1"/>
    </source>
</evidence>
<dbReference type="EMBL" id="AM920433">
    <property type="protein sequence ID" value="CAP94889.1"/>
    <property type="molecule type" value="Genomic_DNA"/>
</dbReference>
<reference evidence="1 2" key="1">
    <citation type="journal article" date="2008" name="Nat. Biotechnol.">
        <title>Genome sequencing and analysis of the filamentous fungus Penicillium chrysogenum.</title>
        <authorList>
            <person name="van den Berg M.A."/>
            <person name="Albang R."/>
            <person name="Albermann K."/>
            <person name="Badger J.H."/>
            <person name="Daran J.-M."/>
            <person name="Driessen A.J.M."/>
            <person name="Garcia-Estrada C."/>
            <person name="Fedorova N.D."/>
            <person name="Harris D.M."/>
            <person name="Heijne W.H.M."/>
            <person name="Joardar V.S."/>
            <person name="Kiel J.A.K.W."/>
            <person name="Kovalchuk A."/>
            <person name="Martin J.F."/>
            <person name="Nierman W.C."/>
            <person name="Nijland J.G."/>
            <person name="Pronk J.T."/>
            <person name="Roubos J.A."/>
            <person name="van der Klei I.J."/>
            <person name="van Peij N.N.M.E."/>
            <person name="Veenhuis M."/>
            <person name="von Doehren H."/>
            <person name="Wagner C."/>
            <person name="Wortman J.R."/>
            <person name="Bovenberg R.A.L."/>
        </authorList>
    </citation>
    <scope>NUCLEOTIDE SEQUENCE [LARGE SCALE GENOMIC DNA]</scope>
    <source>
        <strain evidence="2">ATCC 28089 / DSM 1075 / NRRL 1951 / Wisconsin 54-1255</strain>
    </source>
</reference>
<gene>
    <name evidence="1" type="ORF">Pc18g06650</name>
    <name evidence="1" type="ORF">PCH_Pc18g06650</name>
</gene>
<proteinExistence type="predicted"/>
<protein>
    <submittedName>
        <fullName evidence="1">Uncharacterized protein</fullName>
    </submittedName>
</protein>
<dbReference type="VEuPathDB" id="FungiDB:PCH_Pc18g06650"/>
<dbReference type="AlphaFoldDB" id="B6HCT7"/>
<accession>B6HCT7</accession>
<dbReference type="Proteomes" id="UP000000724">
    <property type="component" value="Contig Pc00c18"/>
</dbReference>